<gene>
    <name evidence="1" type="ORF">MDCFG202_LOCUS97426</name>
</gene>
<protein>
    <submittedName>
        <fullName evidence="1">Uncharacterized protein</fullName>
    </submittedName>
</protein>
<dbReference type="EMBL" id="CAJPIJ010000090">
    <property type="protein sequence ID" value="CAG1971449.1"/>
    <property type="molecule type" value="Genomic_DNA"/>
</dbReference>
<proteinExistence type="predicted"/>
<organism evidence="1 2">
    <name type="scientific">Gibberella zeae</name>
    <name type="common">Wheat head blight fungus</name>
    <name type="synonym">Fusarium graminearum</name>
    <dbReference type="NCBI Taxonomy" id="5518"/>
    <lineage>
        <taxon>Eukaryota</taxon>
        <taxon>Fungi</taxon>
        <taxon>Dikarya</taxon>
        <taxon>Ascomycota</taxon>
        <taxon>Pezizomycotina</taxon>
        <taxon>Sordariomycetes</taxon>
        <taxon>Hypocreomycetidae</taxon>
        <taxon>Hypocreales</taxon>
        <taxon>Nectriaceae</taxon>
        <taxon>Fusarium</taxon>
    </lineage>
</organism>
<dbReference type="Proteomes" id="UP000746612">
    <property type="component" value="Unassembled WGS sequence"/>
</dbReference>
<evidence type="ECO:0000313" key="1">
    <source>
        <dbReference type="EMBL" id="CAG1971449.1"/>
    </source>
</evidence>
<reference evidence="1" key="1">
    <citation type="submission" date="2021-03" db="EMBL/GenBank/DDBJ databases">
        <authorList>
            <person name="Alouane T."/>
            <person name="Langin T."/>
            <person name="Bonhomme L."/>
        </authorList>
    </citation>
    <scope>NUCLEOTIDE SEQUENCE</scope>
    <source>
        <strain evidence="1">MDC_Fg202</strain>
    </source>
</reference>
<sequence>FLRAPMGKMDIPQSGALGETWHLAALPGYMLAWHFSLSCPRQRSTPESKTRIVNGHFLATPVVSSTIATVITPTVVFMHQYLQSQRVSTNFKGSRPPLCAIFILEIFFALTNRCVSQLVPYRFFHGIAGDILILSTEKTNSAGTEPGDPWMDQTYSGLARVLVGMLLLSRILTTVEVGPHDASGTASGSCAI</sequence>
<feature type="non-terminal residue" evidence="1">
    <location>
        <position position="1"/>
    </location>
</feature>
<accession>A0A9N8NEF7</accession>
<name>A0A9N8NEF7_GIBZA</name>
<dbReference type="AlphaFoldDB" id="A0A9N8NEF7"/>
<evidence type="ECO:0000313" key="2">
    <source>
        <dbReference type="Proteomes" id="UP000746612"/>
    </source>
</evidence>
<comment type="caution">
    <text evidence="1">The sequence shown here is derived from an EMBL/GenBank/DDBJ whole genome shotgun (WGS) entry which is preliminary data.</text>
</comment>